<protein>
    <recommendedName>
        <fullName evidence="4">Hydrogenase maturation factor HypA</fullName>
    </recommendedName>
</protein>
<evidence type="ECO:0000256" key="4">
    <source>
        <dbReference type="HAMAP-Rule" id="MF_00213"/>
    </source>
</evidence>
<comment type="similarity">
    <text evidence="4">Belongs to the HypA/HybF family.</text>
</comment>
<evidence type="ECO:0000256" key="1">
    <source>
        <dbReference type="ARBA" id="ARBA00022596"/>
    </source>
</evidence>
<dbReference type="PANTHER" id="PTHR34535">
    <property type="entry name" value="HYDROGENASE MATURATION FACTOR HYPA"/>
    <property type="match status" value="1"/>
</dbReference>
<feature type="binding site" evidence="4">
    <location>
        <position position="115"/>
    </location>
    <ligand>
        <name>Zn(2+)</name>
        <dbReference type="ChEBI" id="CHEBI:29105"/>
    </ligand>
</feature>
<evidence type="ECO:0000256" key="2">
    <source>
        <dbReference type="ARBA" id="ARBA00022723"/>
    </source>
</evidence>
<name>A0A4Y7R8C6_9FIRM</name>
<feature type="binding site" evidence="4">
    <location>
        <position position="2"/>
    </location>
    <ligand>
        <name>Ni(2+)</name>
        <dbReference type="ChEBI" id="CHEBI:49786"/>
    </ligand>
</feature>
<comment type="function">
    <text evidence="4">Involved in the maturation of [NiFe] hydrogenases. Required for nickel insertion into the metal center of the hydrogenase.</text>
</comment>
<dbReference type="Proteomes" id="UP000298324">
    <property type="component" value="Unassembled WGS sequence"/>
</dbReference>
<dbReference type="PIRSF" id="PIRSF004761">
    <property type="entry name" value="Hydrgn_mat_HypA"/>
    <property type="match status" value="1"/>
</dbReference>
<feature type="binding site" evidence="4">
    <location>
        <position position="75"/>
    </location>
    <ligand>
        <name>Zn(2+)</name>
        <dbReference type="ChEBI" id="CHEBI:29105"/>
    </ligand>
</feature>
<accession>A0A4Y7R8C6</accession>
<dbReference type="AlphaFoldDB" id="A0A4Y7R8C6"/>
<organism evidence="5 6">
    <name type="scientific">Pelotomaculum schinkii</name>
    <dbReference type="NCBI Taxonomy" id="78350"/>
    <lineage>
        <taxon>Bacteria</taxon>
        <taxon>Bacillati</taxon>
        <taxon>Bacillota</taxon>
        <taxon>Clostridia</taxon>
        <taxon>Eubacteriales</taxon>
        <taxon>Desulfotomaculaceae</taxon>
        <taxon>Pelotomaculum</taxon>
    </lineage>
</organism>
<evidence type="ECO:0000313" key="6">
    <source>
        <dbReference type="Proteomes" id="UP000298324"/>
    </source>
</evidence>
<dbReference type="Gene3D" id="3.30.2320.80">
    <property type="match status" value="1"/>
</dbReference>
<comment type="caution">
    <text evidence="5">The sequence shown here is derived from an EMBL/GenBank/DDBJ whole genome shotgun (WGS) entry which is preliminary data.</text>
</comment>
<keyword evidence="3 4" id="KW-0862">Zinc</keyword>
<dbReference type="NCBIfam" id="NF003008">
    <property type="entry name" value="PRK03824.1"/>
    <property type="match status" value="1"/>
</dbReference>
<keyword evidence="1 4" id="KW-0533">Nickel</keyword>
<dbReference type="PANTHER" id="PTHR34535:SF3">
    <property type="entry name" value="HYDROGENASE MATURATION FACTOR HYPA"/>
    <property type="match status" value="1"/>
</dbReference>
<dbReference type="EMBL" id="QFGA01000002">
    <property type="protein sequence ID" value="TEB05214.1"/>
    <property type="molecule type" value="Genomic_DNA"/>
</dbReference>
<proteinExistence type="inferred from homology"/>
<feature type="binding site" evidence="4">
    <location>
        <position position="112"/>
    </location>
    <ligand>
        <name>Zn(2+)</name>
        <dbReference type="ChEBI" id="CHEBI:29105"/>
    </ligand>
</feature>
<evidence type="ECO:0000256" key="3">
    <source>
        <dbReference type="ARBA" id="ARBA00022833"/>
    </source>
</evidence>
<dbReference type="GO" id="GO:0008270">
    <property type="term" value="F:zinc ion binding"/>
    <property type="evidence" value="ECO:0007669"/>
    <property type="project" value="UniProtKB-UniRule"/>
</dbReference>
<keyword evidence="2 4" id="KW-0479">Metal-binding</keyword>
<gene>
    <name evidence="4" type="primary">hypA</name>
    <name evidence="5" type="ORF">Psch_02255</name>
</gene>
<dbReference type="InterPro" id="IPR000688">
    <property type="entry name" value="HypA/HybF"/>
</dbReference>
<dbReference type="GO" id="GO:0051604">
    <property type="term" value="P:protein maturation"/>
    <property type="evidence" value="ECO:0007669"/>
    <property type="project" value="InterPro"/>
</dbReference>
<dbReference type="GO" id="GO:0016151">
    <property type="term" value="F:nickel cation binding"/>
    <property type="evidence" value="ECO:0007669"/>
    <property type="project" value="UniProtKB-UniRule"/>
</dbReference>
<feature type="binding site" evidence="4">
    <location>
        <position position="78"/>
    </location>
    <ligand>
        <name>Zn(2+)</name>
        <dbReference type="ChEBI" id="CHEBI:29105"/>
    </ligand>
</feature>
<keyword evidence="6" id="KW-1185">Reference proteome</keyword>
<reference evidence="5 6" key="1">
    <citation type="journal article" date="2018" name="Environ. Microbiol.">
        <title>Novel energy conservation strategies and behaviour of Pelotomaculum schinkii driving syntrophic propionate catabolism.</title>
        <authorList>
            <person name="Hidalgo-Ahumada C.A.P."/>
            <person name="Nobu M.K."/>
            <person name="Narihiro T."/>
            <person name="Tamaki H."/>
            <person name="Liu W.T."/>
            <person name="Kamagata Y."/>
            <person name="Stams A.J.M."/>
            <person name="Imachi H."/>
            <person name="Sousa D.Z."/>
        </authorList>
    </citation>
    <scope>NUCLEOTIDE SEQUENCE [LARGE SCALE GENOMIC DNA]</scope>
    <source>
        <strain evidence="5 6">HH</strain>
    </source>
</reference>
<dbReference type="Pfam" id="PF01155">
    <property type="entry name" value="HypA"/>
    <property type="match status" value="1"/>
</dbReference>
<dbReference type="RefSeq" id="WP_190240326.1">
    <property type="nucleotide sequence ID" value="NZ_QFGA01000002.1"/>
</dbReference>
<dbReference type="HAMAP" id="MF_00213">
    <property type="entry name" value="HypA_HybF"/>
    <property type="match status" value="1"/>
</dbReference>
<sequence length="137" mass="15896">MHEWALAESIIVTVMKESEKEKLSKVFKVTVKIGELQSIELDIFKFALENMVELYKPPVDLENIYLEIDRCILKCKVCGNIWNYRDTPKELAEDEKEAIHFVPEVAHTYMRCTQCGSPDFEILQGRGVWIDSIEGEK</sequence>
<evidence type="ECO:0000313" key="5">
    <source>
        <dbReference type="EMBL" id="TEB05214.1"/>
    </source>
</evidence>